<keyword evidence="2" id="KW-1185">Reference proteome</keyword>
<accession>A0A136Q3Z4</accession>
<evidence type="ECO:0000313" key="1">
    <source>
        <dbReference type="EMBL" id="KXK65372.1"/>
    </source>
</evidence>
<gene>
    <name evidence="1" type="ORF">HMPREF3293_01584</name>
</gene>
<comment type="caution">
    <text evidence="1">The sequence shown here is derived from an EMBL/GenBank/DDBJ whole genome shotgun (WGS) entry which is preliminary data.</text>
</comment>
<protein>
    <submittedName>
        <fullName evidence="1">Uncharacterized protein</fullName>
    </submittedName>
</protein>
<evidence type="ECO:0000313" key="2">
    <source>
        <dbReference type="Proteomes" id="UP000070366"/>
    </source>
</evidence>
<reference evidence="2" key="1">
    <citation type="submission" date="2016-02" db="EMBL/GenBank/DDBJ databases">
        <authorList>
            <person name="Mitreva M."/>
            <person name="Pepin K.H."/>
            <person name="Mihindukulasuriya K.A."/>
            <person name="Fulton R."/>
            <person name="Fronick C."/>
            <person name="O'Laughlin M."/>
            <person name="Miner T."/>
            <person name="Herter B."/>
            <person name="Rosa B.A."/>
            <person name="Cordes M."/>
            <person name="Tomlinson C."/>
            <person name="Wollam A."/>
            <person name="Palsikar V.B."/>
            <person name="Mardis E.R."/>
            <person name="Wilson R.K."/>
        </authorList>
    </citation>
    <scope>NUCLEOTIDE SEQUENCE [LARGE SCALE GENOMIC DNA]</scope>
    <source>
        <strain evidence="2">DSM 22607</strain>
    </source>
</reference>
<proteinExistence type="predicted"/>
<sequence>MFLAGRNEYNPLLIFILEFLKHIPANVSRLIIPCIAGYPFPFYAALENSISFLSKTNFPALVFTLENLCFYLMGKGFSF</sequence>
<organism evidence="1 2">
    <name type="scientific">Christensenella minuta</name>
    <dbReference type="NCBI Taxonomy" id="626937"/>
    <lineage>
        <taxon>Bacteria</taxon>
        <taxon>Bacillati</taxon>
        <taxon>Bacillota</taxon>
        <taxon>Clostridia</taxon>
        <taxon>Christensenellales</taxon>
        <taxon>Christensenellaceae</taxon>
        <taxon>Christensenella</taxon>
    </lineage>
</organism>
<dbReference type="AlphaFoldDB" id="A0A136Q3Z4"/>
<dbReference type="Proteomes" id="UP000070366">
    <property type="component" value="Unassembled WGS sequence"/>
</dbReference>
<dbReference type="EMBL" id="LSZW01000061">
    <property type="protein sequence ID" value="KXK65372.1"/>
    <property type="molecule type" value="Genomic_DNA"/>
</dbReference>
<name>A0A136Q3Z4_9FIRM</name>
<dbReference type="STRING" id="626937.HMPREF3293_01584"/>